<comment type="caution">
    <text evidence="2">The sequence shown here is derived from an EMBL/GenBank/DDBJ whole genome shotgun (WGS) entry which is preliminary data.</text>
</comment>
<dbReference type="EMBL" id="CAJPIN010006269">
    <property type="protein sequence ID" value="CAG2057911.1"/>
    <property type="molecule type" value="Genomic_DNA"/>
</dbReference>
<evidence type="ECO:0000313" key="3">
    <source>
        <dbReference type="Proteomes" id="UP001153148"/>
    </source>
</evidence>
<organism evidence="2 3">
    <name type="scientific">Timema podura</name>
    <name type="common">Walking stick</name>
    <dbReference type="NCBI Taxonomy" id="61482"/>
    <lineage>
        <taxon>Eukaryota</taxon>
        <taxon>Metazoa</taxon>
        <taxon>Ecdysozoa</taxon>
        <taxon>Arthropoda</taxon>
        <taxon>Hexapoda</taxon>
        <taxon>Insecta</taxon>
        <taxon>Pterygota</taxon>
        <taxon>Neoptera</taxon>
        <taxon>Polyneoptera</taxon>
        <taxon>Phasmatodea</taxon>
        <taxon>Timematodea</taxon>
        <taxon>Timematoidea</taxon>
        <taxon>Timematidae</taxon>
        <taxon>Timema</taxon>
    </lineage>
</organism>
<feature type="compositionally biased region" description="Polar residues" evidence="1">
    <location>
        <begin position="162"/>
        <end position="174"/>
    </location>
</feature>
<feature type="compositionally biased region" description="Basic and acidic residues" evidence="1">
    <location>
        <begin position="98"/>
        <end position="109"/>
    </location>
</feature>
<protein>
    <submittedName>
        <fullName evidence="2">Uncharacterized protein</fullName>
    </submittedName>
</protein>
<accession>A0ABN7NTM9</accession>
<feature type="compositionally biased region" description="Low complexity" evidence="1">
    <location>
        <begin position="137"/>
        <end position="159"/>
    </location>
</feature>
<evidence type="ECO:0000313" key="2">
    <source>
        <dbReference type="EMBL" id="CAG2057911.1"/>
    </source>
</evidence>
<feature type="region of interest" description="Disordered" evidence="1">
    <location>
        <begin position="98"/>
        <end position="206"/>
    </location>
</feature>
<gene>
    <name evidence="2" type="ORF">TPAB3V08_LOCUS4886</name>
</gene>
<keyword evidence="3" id="KW-1185">Reference proteome</keyword>
<reference evidence="2" key="1">
    <citation type="submission" date="2021-03" db="EMBL/GenBank/DDBJ databases">
        <authorList>
            <person name="Tran Van P."/>
        </authorList>
    </citation>
    <scope>NUCLEOTIDE SEQUENCE</scope>
</reference>
<name>A0ABN7NTM9_TIMPD</name>
<proteinExistence type="predicted"/>
<dbReference type="Proteomes" id="UP001153148">
    <property type="component" value="Unassembled WGS sequence"/>
</dbReference>
<sequence>MFKNVLRPRYSIDRVQYPGLTETIRGNISNTRPSGLKSPSVSSVDLDRDVNNVGFHELNGTLIGQVSTFPCELCGAESLYDWSNGDRVGDNILQVMEGERERRGEDEKRSHGKRRLTGLGGGCGPPHWSPAKRHRAPPNSLSLSLSLSSSYSPLRAARSSPERATSLQTRSASGGITPGRDSGKWESTSSATAWRESEKTQLGLSD</sequence>
<evidence type="ECO:0000256" key="1">
    <source>
        <dbReference type="SAM" id="MobiDB-lite"/>
    </source>
</evidence>